<reference evidence="1 2" key="1">
    <citation type="submission" date="2008-07" db="EMBL/GenBank/DDBJ databases">
        <authorList>
            <person name="El-Sayed N."/>
            <person name="Caler E."/>
            <person name="Inman J."/>
            <person name="Amedeo P."/>
            <person name="Hass B."/>
            <person name="Wortman J."/>
        </authorList>
    </citation>
    <scope>NUCLEOTIDE SEQUENCE [LARGE SCALE GENOMIC DNA]</scope>
    <source>
        <strain evidence="2">ATCC 50983 / TXsc</strain>
    </source>
</reference>
<dbReference type="RefSeq" id="XP_002772880.1">
    <property type="nucleotide sequence ID" value="XM_002772834.1"/>
</dbReference>
<dbReference type="OrthoDB" id="443397at2759"/>
<dbReference type="InParanoid" id="C5LET0"/>
<dbReference type="Proteomes" id="UP000007800">
    <property type="component" value="Unassembled WGS sequence"/>
</dbReference>
<dbReference type="GeneID" id="9037844"/>
<protein>
    <submittedName>
        <fullName evidence="1">Uncharacterized protein</fullName>
    </submittedName>
</protein>
<evidence type="ECO:0000313" key="1">
    <source>
        <dbReference type="EMBL" id="EER04696.1"/>
    </source>
</evidence>
<evidence type="ECO:0000313" key="2">
    <source>
        <dbReference type="Proteomes" id="UP000007800"/>
    </source>
</evidence>
<accession>C5LET0</accession>
<keyword evidence="2" id="KW-1185">Reference proteome</keyword>
<organism evidence="2">
    <name type="scientific">Perkinsus marinus (strain ATCC 50983 / TXsc)</name>
    <dbReference type="NCBI Taxonomy" id="423536"/>
    <lineage>
        <taxon>Eukaryota</taxon>
        <taxon>Sar</taxon>
        <taxon>Alveolata</taxon>
        <taxon>Perkinsozoa</taxon>
        <taxon>Perkinsea</taxon>
        <taxon>Perkinsida</taxon>
        <taxon>Perkinsidae</taxon>
        <taxon>Perkinsus</taxon>
    </lineage>
</organism>
<proteinExistence type="predicted"/>
<gene>
    <name evidence="1" type="ORF">Pmar_PMAR013217</name>
</gene>
<dbReference type="AlphaFoldDB" id="C5LET0"/>
<sequence>MVDVMLPAVRDQLLKALRLALFDFTEVLSLDCWSNGISPLASYTIRMLIPVFLYG</sequence>
<dbReference type="EMBL" id="GG681386">
    <property type="protein sequence ID" value="EER04696.1"/>
    <property type="molecule type" value="Genomic_DNA"/>
</dbReference>
<name>C5LET0_PERM5</name>